<evidence type="ECO:0000313" key="4">
    <source>
        <dbReference type="EMBL" id="PZX55644.1"/>
    </source>
</evidence>
<proteinExistence type="predicted"/>
<feature type="transmembrane region" description="Helical" evidence="1">
    <location>
        <begin position="77"/>
        <end position="96"/>
    </location>
</feature>
<sequence length="460" mass="50856">MIDFILPLFGRFHPILVHLPIGFLVFGVILIFWSRKNITTYLPILSLSFFLGGLFAALASISGFLQYKNEGYSWDTVKIHLILGIITAILSLLIWYRMKYSVANPKALKLQGLGLLVILTTTGHLGGNITHGDDYFTEVLPPDLQAFLGGESGIAKPLELPANNWEEVEFYTGAIQPILDQNCKSCHNPKKLKGELDLTSFKGIHKGGEDGAILENGNPEKSSLYSRLVLSEDDDDHMPPKDKRQPRKEEIELIKAWIESGSSEKSKLGDAAINVSMVEPFFKKDEKPFYPVVEVEKLPQDSISKLRELGFFAEIIKKDSPFLKVSCINFPAFSDADWSLLLSAKEQIVYLDLTGTAVTDSILAQIATLPSLTVLKLNQTAIEGADLGKLVENKNLKLLYFNDTNVSFDKLGALDGHPTLEKVFAFETPAADSGSSSQFTFHLETGNLSLPVLATDTIVY</sequence>
<organism evidence="4 5">
    <name type="scientific">Algoriphagus chordae</name>
    <dbReference type="NCBI Taxonomy" id="237019"/>
    <lineage>
        <taxon>Bacteria</taxon>
        <taxon>Pseudomonadati</taxon>
        <taxon>Bacteroidota</taxon>
        <taxon>Cytophagia</taxon>
        <taxon>Cytophagales</taxon>
        <taxon>Cyclobacteriaceae</taxon>
        <taxon>Algoriphagus</taxon>
    </lineage>
</organism>
<evidence type="ECO:0000259" key="2">
    <source>
        <dbReference type="Pfam" id="PF07635"/>
    </source>
</evidence>
<dbReference type="Pfam" id="PF07635">
    <property type="entry name" value="PSCyt1"/>
    <property type="match status" value="1"/>
</dbReference>
<dbReference type="SUPFAM" id="SSF52047">
    <property type="entry name" value="RNI-like"/>
    <property type="match status" value="1"/>
</dbReference>
<feature type="transmembrane region" description="Helical" evidence="1">
    <location>
        <begin position="40"/>
        <end position="65"/>
    </location>
</feature>
<feature type="domain" description="DUF2231" evidence="3">
    <location>
        <begin position="12"/>
        <end position="129"/>
    </location>
</feature>
<protein>
    <submittedName>
        <fullName evidence="4">Putative membrane protein</fullName>
    </submittedName>
</protein>
<dbReference type="PANTHER" id="PTHR35889">
    <property type="entry name" value="CYCLOINULO-OLIGOSACCHARIDE FRUCTANOTRANSFERASE-RELATED"/>
    <property type="match status" value="1"/>
</dbReference>
<keyword evidence="5" id="KW-1185">Reference proteome</keyword>
<gene>
    <name evidence="4" type="ORF">LV85_00869</name>
</gene>
<dbReference type="AlphaFoldDB" id="A0A2W7R583"/>
<dbReference type="PANTHER" id="PTHR35889:SF3">
    <property type="entry name" value="F-BOX DOMAIN-CONTAINING PROTEIN"/>
    <property type="match status" value="1"/>
</dbReference>
<keyword evidence="1" id="KW-0472">Membrane</keyword>
<feature type="domain" description="Cytochrome C Planctomycete-type" evidence="2">
    <location>
        <begin position="183"/>
        <end position="242"/>
    </location>
</feature>
<dbReference type="InterPro" id="IPR011429">
    <property type="entry name" value="Cyt_c_Planctomycete-type"/>
</dbReference>
<keyword evidence="1" id="KW-0812">Transmembrane</keyword>
<dbReference type="Gene3D" id="3.80.10.10">
    <property type="entry name" value="Ribonuclease Inhibitor"/>
    <property type="match status" value="1"/>
</dbReference>
<dbReference type="EMBL" id="QKZT01000003">
    <property type="protein sequence ID" value="PZX55644.1"/>
    <property type="molecule type" value="Genomic_DNA"/>
</dbReference>
<evidence type="ECO:0000313" key="5">
    <source>
        <dbReference type="Proteomes" id="UP000248882"/>
    </source>
</evidence>
<dbReference type="RefSeq" id="WP_158531137.1">
    <property type="nucleotide sequence ID" value="NZ_QKZT01000003.1"/>
</dbReference>
<comment type="caution">
    <text evidence="4">The sequence shown here is derived from an EMBL/GenBank/DDBJ whole genome shotgun (WGS) entry which is preliminary data.</text>
</comment>
<dbReference type="InterPro" id="IPR019251">
    <property type="entry name" value="DUF2231_TM"/>
</dbReference>
<name>A0A2W7R583_9BACT</name>
<evidence type="ECO:0000259" key="3">
    <source>
        <dbReference type="Pfam" id="PF09990"/>
    </source>
</evidence>
<dbReference type="Proteomes" id="UP000248882">
    <property type="component" value="Unassembled WGS sequence"/>
</dbReference>
<dbReference type="InterPro" id="IPR032675">
    <property type="entry name" value="LRR_dom_sf"/>
</dbReference>
<evidence type="ECO:0000256" key="1">
    <source>
        <dbReference type="SAM" id="Phobius"/>
    </source>
</evidence>
<feature type="transmembrane region" description="Helical" evidence="1">
    <location>
        <begin position="12"/>
        <end position="33"/>
    </location>
</feature>
<keyword evidence="1" id="KW-1133">Transmembrane helix</keyword>
<reference evidence="4 5" key="1">
    <citation type="submission" date="2018-06" db="EMBL/GenBank/DDBJ databases">
        <title>Genomic Encyclopedia of Archaeal and Bacterial Type Strains, Phase II (KMG-II): from individual species to whole genera.</title>
        <authorList>
            <person name="Goeker M."/>
        </authorList>
    </citation>
    <scope>NUCLEOTIDE SEQUENCE [LARGE SCALE GENOMIC DNA]</scope>
    <source>
        <strain evidence="4 5">DSM 19830</strain>
    </source>
</reference>
<accession>A0A2W7R583</accession>
<dbReference type="Pfam" id="PF09990">
    <property type="entry name" value="DUF2231"/>
    <property type="match status" value="1"/>
</dbReference>
<dbReference type="OrthoDB" id="713772at2"/>